<feature type="compositionally biased region" description="Polar residues" evidence="1">
    <location>
        <begin position="28"/>
        <end position="41"/>
    </location>
</feature>
<protein>
    <submittedName>
        <fullName evidence="2">Uncharacterized protein</fullName>
    </submittedName>
</protein>
<gene>
    <name evidence="2" type="ORF">BCR39DRAFT_556465</name>
</gene>
<sequence>MSDPSDPTASSPQASSARSSALDPPSTVGPSTTLTPSCRQDSSSYLSRKFSAWRMIPTQIPATTEPLTTEPFFSIRIPSGFRVPRRTGNSSEAPGDALLKVIPKELKDVLQRQTREGARQMIASTLSKILPNCESAVIYVDNGASSETAGWMDLATQTVGRMSSVKQMSLIISSNTSYKFLDSHLGSSVTGNRNMPVDISIPFKDPSDVTKFLTDMTESYTRVIDQQVPVSVYVNKGIWPGDPNSYDITIPGFEGILDPGSWSVKNTSKGLWPVTLVFDPLHIGSEGKPTDTISLVRTSSTAG</sequence>
<dbReference type="AlphaFoldDB" id="A0A1Y2BJM4"/>
<evidence type="ECO:0000313" key="2">
    <source>
        <dbReference type="EMBL" id="ORY34964.1"/>
    </source>
</evidence>
<feature type="compositionally biased region" description="Low complexity" evidence="1">
    <location>
        <begin position="1"/>
        <end position="21"/>
    </location>
</feature>
<feature type="region of interest" description="Disordered" evidence="1">
    <location>
        <begin position="1"/>
        <end position="41"/>
    </location>
</feature>
<evidence type="ECO:0000313" key="3">
    <source>
        <dbReference type="Proteomes" id="UP000193986"/>
    </source>
</evidence>
<organism evidence="2 3">
    <name type="scientific">Naematelia encephala</name>
    <dbReference type="NCBI Taxonomy" id="71784"/>
    <lineage>
        <taxon>Eukaryota</taxon>
        <taxon>Fungi</taxon>
        <taxon>Dikarya</taxon>
        <taxon>Basidiomycota</taxon>
        <taxon>Agaricomycotina</taxon>
        <taxon>Tremellomycetes</taxon>
        <taxon>Tremellales</taxon>
        <taxon>Naemateliaceae</taxon>
        <taxon>Naematelia</taxon>
    </lineage>
</organism>
<comment type="caution">
    <text evidence="2">The sequence shown here is derived from an EMBL/GenBank/DDBJ whole genome shotgun (WGS) entry which is preliminary data.</text>
</comment>
<dbReference type="EMBL" id="MCFC01000002">
    <property type="protein sequence ID" value="ORY34964.1"/>
    <property type="molecule type" value="Genomic_DNA"/>
</dbReference>
<dbReference type="InParanoid" id="A0A1Y2BJM4"/>
<accession>A0A1Y2BJM4</accession>
<reference evidence="2 3" key="1">
    <citation type="submission" date="2016-07" db="EMBL/GenBank/DDBJ databases">
        <title>Pervasive Adenine N6-methylation of Active Genes in Fungi.</title>
        <authorList>
            <consortium name="DOE Joint Genome Institute"/>
            <person name="Mondo S.J."/>
            <person name="Dannebaum R.O."/>
            <person name="Kuo R.C."/>
            <person name="Labutti K."/>
            <person name="Haridas S."/>
            <person name="Kuo A."/>
            <person name="Salamov A."/>
            <person name="Ahrendt S.R."/>
            <person name="Lipzen A."/>
            <person name="Sullivan W."/>
            <person name="Andreopoulos W.B."/>
            <person name="Clum A."/>
            <person name="Lindquist E."/>
            <person name="Daum C."/>
            <person name="Ramamoorthy G.K."/>
            <person name="Gryganskyi A."/>
            <person name="Culley D."/>
            <person name="Magnuson J.K."/>
            <person name="James T.Y."/>
            <person name="O'Malley M.A."/>
            <person name="Stajich J.E."/>
            <person name="Spatafora J.W."/>
            <person name="Visel A."/>
            <person name="Grigoriev I.V."/>
        </authorList>
    </citation>
    <scope>NUCLEOTIDE SEQUENCE [LARGE SCALE GENOMIC DNA]</scope>
    <source>
        <strain evidence="2 3">68-887.2</strain>
    </source>
</reference>
<name>A0A1Y2BJM4_9TREE</name>
<evidence type="ECO:0000256" key="1">
    <source>
        <dbReference type="SAM" id="MobiDB-lite"/>
    </source>
</evidence>
<keyword evidence="3" id="KW-1185">Reference proteome</keyword>
<dbReference type="Proteomes" id="UP000193986">
    <property type="component" value="Unassembled WGS sequence"/>
</dbReference>
<proteinExistence type="predicted"/>